<dbReference type="Gene3D" id="3.40.630.30">
    <property type="match status" value="1"/>
</dbReference>
<dbReference type="PANTHER" id="PTHR36449">
    <property type="entry name" value="ACETYLTRANSFERASE-RELATED"/>
    <property type="match status" value="1"/>
</dbReference>
<evidence type="ECO:0000313" key="5">
    <source>
        <dbReference type="Proteomes" id="UP000608071"/>
    </source>
</evidence>
<comment type="caution">
    <text evidence="4">The sequence shown here is derived from an EMBL/GenBank/DDBJ whole genome shotgun (WGS) entry which is preliminary data.</text>
</comment>
<sequence length="193" mass="22272">MKLDILDYIDDFSLVELTNGYRLEDFECTIEEYKIFLTNRALSHQELNISRTYLLISKSNSDVVAYMSLISDSIKLKQDEKISYFDDSAYFPSYPSMKIAKLAVDKNYSTNYKNIGTLMIELSKGIAAEVNESIACRFITVDADVEHHTWVTNFYEKCGFVPNEGYKPKSTISMRLNIFPDSVEVEEEREEIS</sequence>
<dbReference type="RefSeq" id="WP_191799623.1">
    <property type="nucleotide sequence ID" value="NZ_JACSQL010000003.1"/>
</dbReference>
<evidence type="ECO:0000256" key="3">
    <source>
        <dbReference type="ARBA" id="ARBA00023315"/>
    </source>
</evidence>
<gene>
    <name evidence="4" type="ORF">H9647_09960</name>
</gene>
<protein>
    <submittedName>
        <fullName evidence="4">N-acetyltransferase</fullName>
    </submittedName>
</protein>
<dbReference type="PANTHER" id="PTHR36449:SF1">
    <property type="entry name" value="ACETYLTRANSFERASE"/>
    <property type="match status" value="1"/>
</dbReference>
<evidence type="ECO:0000313" key="4">
    <source>
        <dbReference type="EMBL" id="MBD7968388.1"/>
    </source>
</evidence>
<accession>A0ABR8SY07</accession>
<organism evidence="4 5">
    <name type="scientific">Paenibacillus gallinarum</name>
    <dbReference type="NCBI Taxonomy" id="2762232"/>
    <lineage>
        <taxon>Bacteria</taxon>
        <taxon>Bacillati</taxon>
        <taxon>Bacillota</taxon>
        <taxon>Bacilli</taxon>
        <taxon>Bacillales</taxon>
        <taxon>Paenibacillaceae</taxon>
        <taxon>Paenibacillus</taxon>
    </lineage>
</organism>
<keyword evidence="1" id="KW-1277">Toxin-antitoxin system</keyword>
<keyword evidence="5" id="KW-1185">Reference proteome</keyword>
<evidence type="ECO:0000256" key="2">
    <source>
        <dbReference type="ARBA" id="ARBA00022679"/>
    </source>
</evidence>
<reference evidence="4 5" key="1">
    <citation type="submission" date="2020-08" db="EMBL/GenBank/DDBJ databases">
        <title>A Genomic Blueprint of the Chicken Gut Microbiome.</title>
        <authorList>
            <person name="Gilroy R."/>
            <person name="Ravi A."/>
            <person name="Getino M."/>
            <person name="Pursley I."/>
            <person name="Horton D.L."/>
            <person name="Alikhan N.-F."/>
            <person name="Baker D."/>
            <person name="Gharbi K."/>
            <person name="Hall N."/>
            <person name="Watson M."/>
            <person name="Adriaenssens E.M."/>
            <person name="Foster-Nyarko E."/>
            <person name="Jarju S."/>
            <person name="Secka A."/>
            <person name="Antonio M."/>
            <person name="Oren A."/>
            <person name="Chaudhuri R."/>
            <person name="La Ragione R.M."/>
            <person name="Hildebrand F."/>
            <person name="Pallen M.J."/>
        </authorList>
    </citation>
    <scope>NUCLEOTIDE SEQUENCE [LARGE SCALE GENOMIC DNA]</scope>
    <source>
        <strain evidence="4 5">Sa2BVA9</strain>
    </source>
</reference>
<evidence type="ECO:0000256" key="1">
    <source>
        <dbReference type="ARBA" id="ARBA00022649"/>
    </source>
</evidence>
<dbReference type="SUPFAM" id="SSF55729">
    <property type="entry name" value="Acyl-CoA N-acyltransferases (Nat)"/>
    <property type="match status" value="1"/>
</dbReference>
<proteinExistence type="predicted"/>
<keyword evidence="2" id="KW-0808">Transferase</keyword>
<dbReference type="EMBL" id="JACSQL010000003">
    <property type="protein sequence ID" value="MBD7968388.1"/>
    <property type="molecule type" value="Genomic_DNA"/>
</dbReference>
<keyword evidence="3" id="KW-0012">Acyltransferase</keyword>
<dbReference type="Proteomes" id="UP000608071">
    <property type="component" value="Unassembled WGS sequence"/>
</dbReference>
<name>A0ABR8SY07_9BACL</name>
<dbReference type="InterPro" id="IPR016181">
    <property type="entry name" value="Acyl_CoA_acyltransferase"/>
</dbReference>